<dbReference type="VEuPathDB" id="FungiDB:FOZG_17883"/>
<evidence type="ECO:0000313" key="3">
    <source>
        <dbReference type="EMBL" id="EWZ28398.1"/>
    </source>
</evidence>
<dbReference type="PROSITE" id="PS00624">
    <property type="entry name" value="GMC_OXRED_2"/>
    <property type="match status" value="1"/>
</dbReference>
<dbReference type="AlphaFoldDB" id="W9JG09"/>
<dbReference type="PANTHER" id="PTHR11552:SF152">
    <property type="entry name" value="OXIDASE (CODA), PUTATIVE (AFU_ORTHOLOGUE AFUA_8G04090)-RELATED"/>
    <property type="match status" value="1"/>
</dbReference>
<dbReference type="GO" id="GO:0050660">
    <property type="term" value="F:flavin adenine dinucleotide binding"/>
    <property type="evidence" value="ECO:0007669"/>
    <property type="project" value="InterPro"/>
</dbReference>
<dbReference type="InterPro" id="IPR007867">
    <property type="entry name" value="GMC_OxRtase_C"/>
</dbReference>
<dbReference type="Pfam" id="PF05199">
    <property type="entry name" value="GMC_oxred_C"/>
    <property type="match status" value="1"/>
</dbReference>
<dbReference type="PIRSF" id="PIRSF000137">
    <property type="entry name" value="Alcohol_oxidase"/>
    <property type="match status" value="1"/>
</dbReference>
<comment type="similarity">
    <text evidence="1">Belongs to the GMC oxidoreductase family.</text>
</comment>
<evidence type="ECO:0000256" key="1">
    <source>
        <dbReference type="ARBA" id="ARBA00010790"/>
    </source>
</evidence>
<feature type="binding site" evidence="2">
    <location>
        <position position="93"/>
    </location>
    <ligand>
        <name>FAD</name>
        <dbReference type="ChEBI" id="CHEBI:57692"/>
    </ligand>
</feature>
<accession>W9JG09</accession>
<dbReference type="PANTHER" id="PTHR11552">
    <property type="entry name" value="GLUCOSE-METHANOL-CHOLINE GMC OXIDOREDUCTASE"/>
    <property type="match status" value="1"/>
</dbReference>
<comment type="cofactor">
    <cofactor evidence="2">
        <name>FAD</name>
        <dbReference type="ChEBI" id="CHEBI:57692"/>
    </cofactor>
</comment>
<dbReference type="InterPro" id="IPR000172">
    <property type="entry name" value="GMC_OxRdtase_N"/>
</dbReference>
<evidence type="ECO:0000256" key="2">
    <source>
        <dbReference type="PIRSR" id="PIRSR000137-2"/>
    </source>
</evidence>
<dbReference type="InterPro" id="IPR036188">
    <property type="entry name" value="FAD/NAD-bd_sf"/>
</dbReference>
<dbReference type="GO" id="GO:0016614">
    <property type="term" value="F:oxidoreductase activity, acting on CH-OH group of donors"/>
    <property type="evidence" value="ECO:0007669"/>
    <property type="project" value="InterPro"/>
</dbReference>
<dbReference type="Proteomes" id="UP000030766">
    <property type="component" value="Unassembled WGS sequence"/>
</dbReference>
<reference evidence="3" key="2">
    <citation type="submission" date="2012-06" db="EMBL/GenBank/DDBJ databases">
        <title>Annotation of the Genome Sequence of Fusarium oxysporum Fo47.</title>
        <authorList>
            <consortium name="The Broad Institute Genomics Platform"/>
            <person name="Ma L.-J."/>
            <person name="Corby-Kistler H."/>
            <person name="Broz K."/>
            <person name="Gale L.R."/>
            <person name="Jonkers W."/>
            <person name="O'Donnell K."/>
            <person name="Ploetz R."/>
            <person name="Steinberg C."/>
            <person name="Schwartz D.C."/>
            <person name="VanEtten H."/>
            <person name="Zhou S."/>
            <person name="Young S.K."/>
            <person name="Zeng Q."/>
            <person name="Gargeya S."/>
            <person name="Fitzgerald M."/>
            <person name="Abouelleil A."/>
            <person name="Alvarado L."/>
            <person name="Chapman S.B."/>
            <person name="Gainer-Dewar J."/>
            <person name="Goldberg J."/>
            <person name="Griggs A."/>
            <person name="Gujja S."/>
            <person name="Hansen M."/>
            <person name="Howarth C."/>
            <person name="Imamovic A."/>
            <person name="Ireland A."/>
            <person name="Larimer J."/>
            <person name="McCowan C."/>
            <person name="Murphy C."/>
            <person name="Pearson M."/>
            <person name="Poon T.W."/>
            <person name="Priest M."/>
            <person name="Roberts A."/>
            <person name="Saif S."/>
            <person name="Shea T."/>
            <person name="Sykes S."/>
            <person name="Wortman J."/>
            <person name="Nusbaum C."/>
            <person name="Birren B."/>
        </authorList>
    </citation>
    <scope>NUCLEOTIDE SEQUENCE</scope>
    <source>
        <strain evidence="3">Fo47</strain>
    </source>
</reference>
<dbReference type="InterPro" id="IPR012132">
    <property type="entry name" value="GMC_OxRdtase"/>
</dbReference>
<gene>
    <name evidence="3" type="ORF">FOZG_17883</name>
</gene>
<name>W9JG09_FUSOX</name>
<dbReference type="SUPFAM" id="SSF54373">
    <property type="entry name" value="FAD-linked reductases, C-terminal domain"/>
    <property type="match status" value="1"/>
</dbReference>
<feature type="binding site" evidence="2">
    <location>
        <position position="228"/>
    </location>
    <ligand>
        <name>FAD</name>
        <dbReference type="ChEBI" id="CHEBI:57692"/>
    </ligand>
</feature>
<keyword evidence="2" id="KW-0274">FAD</keyword>
<keyword evidence="2" id="KW-0285">Flavoprotein</keyword>
<protein>
    <submittedName>
        <fullName evidence="3">Uncharacterized protein</fullName>
    </submittedName>
</protein>
<reference evidence="3" key="1">
    <citation type="submission" date="2011-06" db="EMBL/GenBank/DDBJ databases">
        <title>The Genome Sequence of Fusarium oxysporum Fo47.</title>
        <authorList>
            <consortium name="The Broad Institute Genome Sequencing Platform"/>
            <person name="Ma L.-J."/>
            <person name="Gale L.R."/>
            <person name="Schwartz D.C."/>
            <person name="Zhou S."/>
            <person name="Corby-Kistler H."/>
            <person name="Young S.K."/>
            <person name="Zeng Q."/>
            <person name="Gargeya S."/>
            <person name="Fitzgerald M."/>
            <person name="Haas B."/>
            <person name="Abouelleil A."/>
            <person name="Alvarado L."/>
            <person name="Arachchi H.M."/>
            <person name="Berlin A."/>
            <person name="Brown A."/>
            <person name="Chapman S.B."/>
            <person name="Chen Z."/>
            <person name="Dunbar C."/>
            <person name="Freedman E."/>
            <person name="Gearin G."/>
            <person name="Gellesch M."/>
            <person name="Goldberg J."/>
            <person name="Griggs A."/>
            <person name="Gujja S."/>
            <person name="Heiman D."/>
            <person name="Howarth C."/>
            <person name="Larson L."/>
            <person name="Lui A."/>
            <person name="MacDonald P.J.P."/>
            <person name="Mehta T."/>
            <person name="Montmayeur A."/>
            <person name="Murphy C."/>
            <person name="Neiman D."/>
            <person name="Pearson M."/>
            <person name="Priest M."/>
            <person name="Roberts A."/>
            <person name="Saif S."/>
            <person name="Shea T."/>
            <person name="Shenoy N."/>
            <person name="Sisk P."/>
            <person name="Stolte C."/>
            <person name="Sykes S."/>
            <person name="Wortman J."/>
            <person name="Nusbaum C."/>
            <person name="Birren B."/>
        </authorList>
    </citation>
    <scope>NUCLEOTIDE SEQUENCE [LARGE SCALE GENOMIC DNA]</scope>
    <source>
        <strain evidence="3">Fo47</strain>
    </source>
</reference>
<organism evidence="3">
    <name type="scientific">Fusarium oxysporum Fo47</name>
    <dbReference type="NCBI Taxonomy" id="660027"/>
    <lineage>
        <taxon>Eukaryota</taxon>
        <taxon>Fungi</taxon>
        <taxon>Dikarya</taxon>
        <taxon>Ascomycota</taxon>
        <taxon>Pezizomycotina</taxon>
        <taxon>Sordariomycetes</taxon>
        <taxon>Hypocreomycetidae</taxon>
        <taxon>Hypocreales</taxon>
        <taxon>Nectriaceae</taxon>
        <taxon>Fusarium</taxon>
        <taxon>Fusarium oxysporum species complex</taxon>
    </lineage>
</organism>
<proteinExistence type="inferred from homology"/>
<dbReference type="Gene3D" id="3.50.50.60">
    <property type="entry name" value="FAD/NAD(P)-binding domain"/>
    <property type="match status" value="1"/>
</dbReference>
<dbReference type="Gene3D" id="3.30.560.10">
    <property type="entry name" value="Glucose Oxidase, domain 3"/>
    <property type="match status" value="1"/>
</dbReference>
<dbReference type="SUPFAM" id="SSF51905">
    <property type="entry name" value="FAD/NAD(P)-binding domain"/>
    <property type="match status" value="1"/>
</dbReference>
<dbReference type="EMBL" id="JH717925">
    <property type="protein sequence ID" value="EWZ28398.1"/>
    <property type="molecule type" value="Genomic_DNA"/>
</dbReference>
<dbReference type="HOGENOM" id="CLU_002865_7_1_1"/>
<sequence length="540" mass="59825">MAAPVEDLLDQTTYDYVVVGGGTAGCVIASRLAEELPSAKILLVEGGGSDVGNDMLHDLKRLVETWGGDFDWDWSSVPQPNGNSLIRHSRGKVLGGCSNINGCISFRPMEYDIRKWKEAGVEGWTFDEFVRLINKVRITVNKINQRNHNSVDLALVESAKKAFHIPWSPEFNKDIVQRGNITPSAGHLSIAHNPENGFRSSASIEYLHPIIRGEVKRPNLTILTNAWVHRLHFVDKVATGASITLKSGRDVVVRSKIETILCAGSFDSPRLLLVSGIGPREQLEKFKVPVVADVPGVGENLMDHAETAMMWEMKDQVPPETIIHSDVCFFLRREPPNSQGDDGDIMDSMFHVFGIGFDDNTARHGYNAPPNAYCLIPNLPRPKSRGRLYLQSSDLKVRPAVDFRYFTDTGDYDLKTIVFELKAGRRFAATAPFKELIKREIAPGPQVQSEEQLIDYARKTHGTVFHPCGTVKMGNTAQDPMAVVDSQLRVRGVKNLRVIDASVFPVIPSINLMLTVYAVAEKGAEMIIKDYASAGVRPKI</sequence>
<dbReference type="Pfam" id="PF00732">
    <property type="entry name" value="GMC_oxred_N"/>
    <property type="match status" value="1"/>
</dbReference>